<reference evidence="2" key="1">
    <citation type="submission" date="2017-03" db="EMBL/GenBank/DDBJ databases">
        <title>Phytopthora megakarya and P. palmivora, two closely related causual agents of cacao black pod achieved similar genome size and gene model numbers by different mechanisms.</title>
        <authorList>
            <person name="Ali S."/>
            <person name="Shao J."/>
            <person name="Larry D.J."/>
            <person name="Kronmiller B."/>
            <person name="Shen D."/>
            <person name="Strem M.D."/>
            <person name="Melnick R.L."/>
            <person name="Guiltinan M.J."/>
            <person name="Tyler B.M."/>
            <person name="Meinhardt L.W."/>
            <person name="Bailey B.A."/>
        </authorList>
    </citation>
    <scope>NUCLEOTIDE SEQUENCE [LARGE SCALE GENOMIC DNA]</scope>
    <source>
        <strain evidence="2">zdho120</strain>
    </source>
</reference>
<accession>A0A225WHR3</accession>
<name>A0A225WHR3_9STRA</name>
<sequence length="139" mass="15638">MFHEYDVQVAQLPRSSRVYDETLKNGSDAIHRFVWSAKGQRAVVRTPFARGNRVSILIACDSSGFISWRTTRGTFTCLKFHHAFVSSVLMHLNPWPLPRSFVVLCNARIHMYAGPEAAIHSPCGAILIPSRRTVLSTIQ</sequence>
<keyword evidence="2" id="KW-1185">Reference proteome</keyword>
<dbReference type="AlphaFoldDB" id="A0A225WHR3"/>
<dbReference type="OrthoDB" id="127242at2759"/>
<protein>
    <submittedName>
        <fullName evidence="1">Transposase</fullName>
    </submittedName>
</protein>
<evidence type="ECO:0000313" key="2">
    <source>
        <dbReference type="Proteomes" id="UP000198211"/>
    </source>
</evidence>
<evidence type="ECO:0000313" key="1">
    <source>
        <dbReference type="EMBL" id="OWZ17165.1"/>
    </source>
</evidence>
<dbReference type="STRING" id="4795.A0A225WHR3"/>
<gene>
    <name evidence="1" type="ORF">PHMEG_0008933</name>
</gene>
<proteinExistence type="predicted"/>
<organism evidence="1 2">
    <name type="scientific">Phytophthora megakarya</name>
    <dbReference type="NCBI Taxonomy" id="4795"/>
    <lineage>
        <taxon>Eukaryota</taxon>
        <taxon>Sar</taxon>
        <taxon>Stramenopiles</taxon>
        <taxon>Oomycota</taxon>
        <taxon>Peronosporomycetes</taxon>
        <taxon>Peronosporales</taxon>
        <taxon>Peronosporaceae</taxon>
        <taxon>Phytophthora</taxon>
    </lineage>
</organism>
<dbReference type="Proteomes" id="UP000198211">
    <property type="component" value="Unassembled WGS sequence"/>
</dbReference>
<dbReference type="EMBL" id="NBNE01000801">
    <property type="protein sequence ID" value="OWZ17165.1"/>
    <property type="molecule type" value="Genomic_DNA"/>
</dbReference>
<comment type="caution">
    <text evidence="1">The sequence shown here is derived from an EMBL/GenBank/DDBJ whole genome shotgun (WGS) entry which is preliminary data.</text>
</comment>